<dbReference type="InterPro" id="IPR011989">
    <property type="entry name" value="ARM-like"/>
</dbReference>
<gene>
    <name evidence="2" type="ORF">Goshw_015785</name>
</gene>
<dbReference type="EMBL" id="JABFAF010000003">
    <property type="protein sequence ID" value="MBA0851229.1"/>
    <property type="molecule type" value="Genomic_DNA"/>
</dbReference>
<dbReference type="Proteomes" id="UP000593576">
    <property type="component" value="Unassembled WGS sequence"/>
</dbReference>
<dbReference type="Pfam" id="PF23005">
    <property type="entry name" value="DUF7032"/>
    <property type="match status" value="1"/>
</dbReference>
<dbReference type="SUPFAM" id="SSF48371">
    <property type="entry name" value="ARM repeat"/>
    <property type="match status" value="1"/>
</dbReference>
<keyword evidence="3" id="KW-1185">Reference proteome</keyword>
<proteinExistence type="predicted"/>
<feature type="domain" description="DUF7032" evidence="1">
    <location>
        <begin position="2"/>
        <end position="69"/>
    </location>
</feature>
<protein>
    <recommendedName>
        <fullName evidence="1">DUF7032 domain-containing protein</fullName>
    </recommendedName>
</protein>
<dbReference type="PANTHER" id="PTHR46043:SF5">
    <property type="entry name" value="ARM REPEAT SUPERFAMILY PROTEIN"/>
    <property type="match status" value="1"/>
</dbReference>
<evidence type="ECO:0000313" key="3">
    <source>
        <dbReference type="Proteomes" id="UP000593576"/>
    </source>
</evidence>
<dbReference type="PANTHER" id="PTHR46043">
    <property type="entry name" value="ARM REPEAT SUPERFAMILY PROTEIN"/>
    <property type="match status" value="1"/>
</dbReference>
<dbReference type="InterPro" id="IPR054296">
    <property type="entry name" value="DUF7032"/>
</dbReference>
<dbReference type="InterPro" id="IPR016024">
    <property type="entry name" value="ARM-type_fold"/>
</dbReference>
<comment type="caution">
    <text evidence="2">The sequence shown here is derived from an EMBL/GenBank/DDBJ whole genome shotgun (WGS) entry which is preliminary data.</text>
</comment>
<feature type="non-terminal residue" evidence="2">
    <location>
        <position position="1"/>
    </location>
</feature>
<evidence type="ECO:0000259" key="1">
    <source>
        <dbReference type="Pfam" id="PF23005"/>
    </source>
</evidence>
<name>A0A7J9KYG8_GOSSC</name>
<dbReference type="Gene3D" id="1.25.10.10">
    <property type="entry name" value="Leucine-rich Repeat Variant"/>
    <property type="match status" value="1"/>
</dbReference>
<reference evidence="2 3" key="1">
    <citation type="journal article" date="2019" name="Genome Biol. Evol.">
        <title>Insights into the evolution of the New World diploid cottons (Gossypium, subgenus Houzingenia) based on genome sequencing.</title>
        <authorList>
            <person name="Grover C.E."/>
            <person name="Arick M.A. 2nd"/>
            <person name="Thrash A."/>
            <person name="Conover J.L."/>
            <person name="Sanders W.S."/>
            <person name="Peterson D.G."/>
            <person name="Frelichowski J.E."/>
            <person name="Scheffler J.A."/>
            <person name="Scheffler B.E."/>
            <person name="Wendel J.F."/>
        </authorList>
    </citation>
    <scope>NUCLEOTIDE SEQUENCE [LARGE SCALE GENOMIC DNA]</scope>
    <source>
        <strain evidence="2">1</strain>
        <tissue evidence="2">Leaf</tissue>
    </source>
</reference>
<dbReference type="AlphaFoldDB" id="A0A7J9KYG8"/>
<sequence length="322" mass="36103">ELIRNKLEELGSGLIAIENCGSSSAQNIEVFSGLVASVLVTVNKCHHLAIVCVDISYSGKRLMQSYLDVKDLSEFYTARILNHGFTIVVSRLSVSSSKDDIRFYIRGLLKRMKIGDTEMKKQALGNLYNVLVEYKRFVKLIIKIGDIVNVVVQFLDSSDIEIHREASNIVNLISGFYLYKGFLVKAGIIGPLVCILETGNDLAHGGVTAVLKICPNGDFGGELIGPACEVLKKLRVLWLKKEIHTLIHVLDPKSTVFSKTREISLRTIEDLYCSSQKCINTLINDRFIDKLLFYLRNGEVSIQESTLKSHPGFVMHQKRLRK</sequence>
<accession>A0A7J9KYG8</accession>
<organism evidence="2 3">
    <name type="scientific">Gossypium schwendimanii</name>
    <name type="common">Cotton</name>
    <dbReference type="NCBI Taxonomy" id="34291"/>
    <lineage>
        <taxon>Eukaryota</taxon>
        <taxon>Viridiplantae</taxon>
        <taxon>Streptophyta</taxon>
        <taxon>Embryophyta</taxon>
        <taxon>Tracheophyta</taxon>
        <taxon>Spermatophyta</taxon>
        <taxon>Magnoliopsida</taxon>
        <taxon>eudicotyledons</taxon>
        <taxon>Gunneridae</taxon>
        <taxon>Pentapetalae</taxon>
        <taxon>rosids</taxon>
        <taxon>malvids</taxon>
        <taxon>Malvales</taxon>
        <taxon>Malvaceae</taxon>
        <taxon>Malvoideae</taxon>
        <taxon>Gossypium</taxon>
    </lineage>
</organism>
<evidence type="ECO:0000313" key="2">
    <source>
        <dbReference type="EMBL" id="MBA0851229.1"/>
    </source>
</evidence>
<dbReference type="OrthoDB" id="7537227at2759"/>